<proteinExistence type="predicted"/>
<feature type="transmembrane region" description="Helical" evidence="1">
    <location>
        <begin position="53"/>
        <end position="74"/>
    </location>
</feature>
<reference evidence="2 3" key="1">
    <citation type="submission" date="2022-09" db="EMBL/GenBank/DDBJ databases">
        <title>Chelativorans salina sp. nov., a novel slightly halophilic bacterium isolated from a saline lake sediment enrichment.</title>
        <authorList>
            <person name="Gao L."/>
            <person name="Fang B.-Z."/>
            <person name="Li W.-J."/>
        </authorList>
    </citation>
    <scope>NUCLEOTIDE SEQUENCE [LARGE SCALE GENOMIC DNA]</scope>
    <source>
        <strain evidence="2 3">EGI FJ00035</strain>
    </source>
</reference>
<feature type="transmembrane region" description="Helical" evidence="1">
    <location>
        <begin position="111"/>
        <end position="127"/>
    </location>
</feature>
<evidence type="ECO:0000313" key="2">
    <source>
        <dbReference type="EMBL" id="MCT7377428.1"/>
    </source>
</evidence>
<keyword evidence="1" id="KW-1133">Transmembrane helix</keyword>
<dbReference type="EMBL" id="JAOCZP010000007">
    <property type="protein sequence ID" value="MCT7377428.1"/>
    <property type="molecule type" value="Genomic_DNA"/>
</dbReference>
<feature type="transmembrane region" description="Helical" evidence="1">
    <location>
        <begin position="86"/>
        <end position="105"/>
    </location>
</feature>
<accession>A0ABT2LV20</accession>
<keyword evidence="3" id="KW-1185">Reference proteome</keyword>
<name>A0ABT2LV20_9HYPH</name>
<organism evidence="2 3">
    <name type="scientific">Chelativorans salis</name>
    <dbReference type="NCBI Taxonomy" id="2978478"/>
    <lineage>
        <taxon>Bacteria</taxon>
        <taxon>Pseudomonadati</taxon>
        <taxon>Pseudomonadota</taxon>
        <taxon>Alphaproteobacteria</taxon>
        <taxon>Hyphomicrobiales</taxon>
        <taxon>Phyllobacteriaceae</taxon>
        <taxon>Chelativorans</taxon>
    </lineage>
</organism>
<evidence type="ECO:0000313" key="3">
    <source>
        <dbReference type="Proteomes" id="UP001320831"/>
    </source>
</evidence>
<evidence type="ECO:0000256" key="1">
    <source>
        <dbReference type="SAM" id="Phobius"/>
    </source>
</evidence>
<keyword evidence="1" id="KW-0812">Transmembrane</keyword>
<sequence>MAAGEVLIAVKRLRLAAVFYAVAALLGLVSAGFLVFAAYIVASARWGNVTAAVGFGVAFAVLSLAVILTLRILARRRTRRLRQQQKANADMIAGNVVLNLLPTLMARPGGVAAFALPFMVLAGYALARSIRKTSSGAATEREVHRDRR</sequence>
<gene>
    <name evidence="2" type="ORF">N5A92_20635</name>
</gene>
<protein>
    <submittedName>
        <fullName evidence="2">Uncharacterized protein</fullName>
    </submittedName>
</protein>
<dbReference type="Proteomes" id="UP001320831">
    <property type="component" value="Unassembled WGS sequence"/>
</dbReference>
<feature type="transmembrane region" description="Helical" evidence="1">
    <location>
        <begin position="17"/>
        <end position="41"/>
    </location>
</feature>
<dbReference type="RefSeq" id="WP_260905926.1">
    <property type="nucleotide sequence ID" value="NZ_JAOCZP010000007.1"/>
</dbReference>
<comment type="caution">
    <text evidence="2">The sequence shown here is derived from an EMBL/GenBank/DDBJ whole genome shotgun (WGS) entry which is preliminary data.</text>
</comment>
<keyword evidence="1" id="KW-0472">Membrane</keyword>